<evidence type="ECO:0000313" key="3">
    <source>
        <dbReference type="Proteomes" id="UP000799437"/>
    </source>
</evidence>
<proteinExistence type="predicted"/>
<dbReference type="RefSeq" id="XP_033597381.1">
    <property type="nucleotide sequence ID" value="XM_033748472.1"/>
</dbReference>
<keyword evidence="3" id="KW-1185">Reference proteome</keyword>
<evidence type="ECO:0000313" key="2">
    <source>
        <dbReference type="EMBL" id="KAF2754930.1"/>
    </source>
</evidence>
<feature type="region of interest" description="Disordered" evidence="1">
    <location>
        <begin position="70"/>
        <end position="107"/>
    </location>
</feature>
<name>A0A6A6VZ09_9PEZI</name>
<dbReference type="Proteomes" id="UP000799437">
    <property type="component" value="Unassembled WGS sequence"/>
</dbReference>
<reference evidence="2" key="1">
    <citation type="journal article" date="2020" name="Stud. Mycol.">
        <title>101 Dothideomycetes genomes: a test case for predicting lifestyles and emergence of pathogens.</title>
        <authorList>
            <person name="Haridas S."/>
            <person name="Albert R."/>
            <person name="Binder M."/>
            <person name="Bloem J."/>
            <person name="Labutti K."/>
            <person name="Salamov A."/>
            <person name="Andreopoulos B."/>
            <person name="Baker S."/>
            <person name="Barry K."/>
            <person name="Bills G."/>
            <person name="Bluhm B."/>
            <person name="Cannon C."/>
            <person name="Castanera R."/>
            <person name="Culley D."/>
            <person name="Daum C."/>
            <person name="Ezra D."/>
            <person name="Gonzalez J."/>
            <person name="Henrissat B."/>
            <person name="Kuo A."/>
            <person name="Liang C."/>
            <person name="Lipzen A."/>
            <person name="Lutzoni F."/>
            <person name="Magnuson J."/>
            <person name="Mondo S."/>
            <person name="Nolan M."/>
            <person name="Ohm R."/>
            <person name="Pangilinan J."/>
            <person name="Park H.-J."/>
            <person name="Ramirez L."/>
            <person name="Alfaro M."/>
            <person name="Sun H."/>
            <person name="Tritt A."/>
            <person name="Yoshinaga Y."/>
            <person name="Zwiers L.-H."/>
            <person name="Turgeon B."/>
            <person name="Goodwin S."/>
            <person name="Spatafora J."/>
            <person name="Crous P."/>
            <person name="Grigoriev I."/>
        </authorList>
    </citation>
    <scope>NUCLEOTIDE SEQUENCE</scope>
    <source>
        <strain evidence="2">CBS 121739</strain>
    </source>
</reference>
<dbReference type="GeneID" id="54489526"/>
<sequence>MPFKQCLKYLFTHSEKYLNDEPPRYSAMEYQQLCDEHEHMAPVLPQRFKTPSLHPARTQSPELPFRTLLNDTNPAAPTAVSSCPMPTRDTKIQHSAAPLSTGGSTASWDDSATLALQKEAEVFEPPHPLQSLMKIYQSR</sequence>
<protein>
    <submittedName>
        <fullName evidence="2">Uncharacterized protein</fullName>
    </submittedName>
</protein>
<dbReference type="EMBL" id="ML996579">
    <property type="protein sequence ID" value="KAF2754930.1"/>
    <property type="molecule type" value="Genomic_DNA"/>
</dbReference>
<dbReference type="AlphaFoldDB" id="A0A6A6VZ09"/>
<feature type="compositionally biased region" description="Polar residues" evidence="1">
    <location>
        <begin position="70"/>
        <end position="81"/>
    </location>
</feature>
<organism evidence="2 3">
    <name type="scientific">Pseudovirgaria hyperparasitica</name>
    <dbReference type="NCBI Taxonomy" id="470096"/>
    <lineage>
        <taxon>Eukaryota</taxon>
        <taxon>Fungi</taxon>
        <taxon>Dikarya</taxon>
        <taxon>Ascomycota</taxon>
        <taxon>Pezizomycotina</taxon>
        <taxon>Dothideomycetes</taxon>
        <taxon>Dothideomycetes incertae sedis</taxon>
        <taxon>Acrospermales</taxon>
        <taxon>Acrospermaceae</taxon>
        <taxon>Pseudovirgaria</taxon>
    </lineage>
</organism>
<gene>
    <name evidence="2" type="ORF">EJ05DRAFT_513833</name>
</gene>
<accession>A0A6A6VZ09</accession>
<evidence type="ECO:0000256" key="1">
    <source>
        <dbReference type="SAM" id="MobiDB-lite"/>
    </source>
</evidence>